<proteinExistence type="predicted"/>
<comment type="caution">
    <text evidence="1">The sequence shown here is derived from an EMBL/GenBank/DDBJ whole genome shotgun (WGS) entry which is preliminary data.</text>
</comment>
<organism evidence="1 2">
    <name type="scientific">Subtercola vilae</name>
    <dbReference type="NCBI Taxonomy" id="2056433"/>
    <lineage>
        <taxon>Bacteria</taxon>
        <taxon>Bacillati</taxon>
        <taxon>Actinomycetota</taxon>
        <taxon>Actinomycetes</taxon>
        <taxon>Micrococcales</taxon>
        <taxon>Microbacteriaceae</taxon>
        <taxon>Subtercola</taxon>
    </lineage>
</organism>
<dbReference type="EMBL" id="QYRT01000014">
    <property type="protein sequence ID" value="TIH36936.1"/>
    <property type="molecule type" value="Genomic_DNA"/>
</dbReference>
<dbReference type="AlphaFoldDB" id="A0A4T2C3E8"/>
<sequence length="107" mass="11160">MVPVLGARILNASTQSSKHEVTWSVQVLPAMSVDEANAQVNSQFTAAGFVATDFTGERFFSFGGTAFTVIGGDVTGFEKGDLTVLVKVGADPNDIVSADYSVKQALG</sequence>
<protein>
    <submittedName>
        <fullName evidence="1">Uncharacterized protein</fullName>
    </submittedName>
</protein>
<dbReference type="Proteomes" id="UP000306192">
    <property type="component" value="Unassembled WGS sequence"/>
</dbReference>
<keyword evidence="2" id="KW-1185">Reference proteome</keyword>
<gene>
    <name evidence="1" type="ORF">D4765_09405</name>
</gene>
<name>A0A4T2C3E8_9MICO</name>
<reference evidence="1 2" key="1">
    <citation type="journal article" date="2019" name="Microorganisms">
        <title>Systematic Affiliation and Genome Analysis of Subtercola vilae DB165(T) with Particular Emphasis on Cold Adaptation of an Isolate from a High-Altitude Cold Volcano Lake.</title>
        <authorList>
            <person name="Villalobos A.S."/>
            <person name="Wiese J."/>
            <person name="Imhoff J.F."/>
            <person name="Dorador C."/>
            <person name="Keller A."/>
            <person name="Hentschel U."/>
        </authorList>
    </citation>
    <scope>NUCLEOTIDE SEQUENCE [LARGE SCALE GENOMIC DNA]</scope>
    <source>
        <strain evidence="1 2">DB165</strain>
    </source>
</reference>
<evidence type="ECO:0000313" key="1">
    <source>
        <dbReference type="EMBL" id="TIH36936.1"/>
    </source>
</evidence>
<evidence type="ECO:0000313" key="2">
    <source>
        <dbReference type="Proteomes" id="UP000306192"/>
    </source>
</evidence>
<accession>A0A4T2C3E8</accession>